<feature type="transmembrane region" description="Helical" evidence="6">
    <location>
        <begin position="205"/>
        <end position="223"/>
    </location>
</feature>
<evidence type="ECO:0000256" key="1">
    <source>
        <dbReference type="ARBA" id="ARBA00004141"/>
    </source>
</evidence>
<feature type="transmembrane region" description="Helical" evidence="6">
    <location>
        <begin position="150"/>
        <end position="174"/>
    </location>
</feature>
<dbReference type="EMBL" id="BEYU01000068">
    <property type="protein sequence ID" value="GBG29937.1"/>
    <property type="molecule type" value="Genomic_DNA"/>
</dbReference>
<feature type="domain" description="Sugar phosphate transporter" evidence="7">
    <location>
        <begin position="87"/>
        <end position="374"/>
    </location>
</feature>
<accession>A0A2R5GGC5</accession>
<feature type="transmembrane region" description="Helical" evidence="6">
    <location>
        <begin position="359"/>
        <end position="378"/>
    </location>
</feature>
<evidence type="ECO:0000259" key="7">
    <source>
        <dbReference type="Pfam" id="PF03151"/>
    </source>
</evidence>
<dbReference type="InterPro" id="IPR050186">
    <property type="entry name" value="TPT_transporter"/>
</dbReference>
<evidence type="ECO:0000313" key="8">
    <source>
        <dbReference type="EMBL" id="GBG29937.1"/>
    </source>
</evidence>
<evidence type="ECO:0000256" key="6">
    <source>
        <dbReference type="SAM" id="Phobius"/>
    </source>
</evidence>
<evidence type="ECO:0000256" key="2">
    <source>
        <dbReference type="ARBA" id="ARBA00022692"/>
    </source>
</evidence>
<dbReference type="Pfam" id="PF03151">
    <property type="entry name" value="TPT"/>
    <property type="match status" value="1"/>
</dbReference>
<evidence type="ECO:0000256" key="4">
    <source>
        <dbReference type="ARBA" id="ARBA00023136"/>
    </source>
</evidence>
<keyword evidence="9" id="KW-1185">Reference proteome</keyword>
<dbReference type="GO" id="GO:0016020">
    <property type="term" value="C:membrane"/>
    <property type="evidence" value="ECO:0007669"/>
    <property type="project" value="UniProtKB-SubCell"/>
</dbReference>
<organism evidence="8 9">
    <name type="scientific">Hondaea fermentalgiana</name>
    <dbReference type="NCBI Taxonomy" id="2315210"/>
    <lineage>
        <taxon>Eukaryota</taxon>
        <taxon>Sar</taxon>
        <taxon>Stramenopiles</taxon>
        <taxon>Bigyra</taxon>
        <taxon>Labyrinthulomycetes</taxon>
        <taxon>Thraustochytrida</taxon>
        <taxon>Thraustochytriidae</taxon>
        <taxon>Hondaea</taxon>
    </lineage>
</organism>
<comment type="subcellular location">
    <subcellularLocation>
        <location evidence="1">Membrane</location>
        <topology evidence="1">Multi-pass membrane protein</topology>
    </subcellularLocation>
</comment>
<feature type="transmembrane region" description="Helical" evidence="6">
    <location>
        <begin position="260"/>
        <end position="282"/>
    </location>
</feature>
<evidence type="ECO:0000256" key="5">
    <source>
        <dbReference type="SAM" id="MobiDB-lite"/>
    </source>
</evidence>
<feature type="transmembrane region" description="Helical" evidence="6">
    <location>
        <begin position="332"/>
        <end position="353"/>
    </location>
</feature>
<feature type="transmembrane region" description="Helical" evidence="6">
    <location>
        <begin position="82"/>
        <end position="103"/>
    </location>
</feature>
<keyword evidence="3 6" id="KW-1133">Transmembrane helix</keyword>
<reference evidence="8 9" key="1">
    <citation type="submission" date="2017-12" db="EMBL/GenBank/DDBJ databases">
        <title>Sequencing, de novo assembly and annotation of complete genome of a new Thraustochytrid species, strain FCC1311.</title>
        <authorList>
            <person name="Sedici K."/>
            <person name="Godart F."/>
            <person name="Aiese Cigliano R."/>
            <person name="Sanseverino W."/>
            <person name="Barakat M."/>
            <person name="Ortet P."/>
            <person name="Marechal E."/>
            <person name="Cagnac O."/>
            <person name="Amato A."/>
        </authorList>
    </citation>
    <scope>NUCLEOTIDE SEQUENCE [LARGE SCALE GENOMIC DNA]</scope>
</reference>
<gene>
    <name evidence="8" type="ORF">FCC1311_061572</name>
</gene>
<dbReference type="Proteomes" id="UP000241890">
    <property type="component" value="Unassembled WGS sequence"/>
</dbReference>
<feature type="compositionally biased region" description="Basic and acidic residues" evidence="5">
    <location>
        <begin position="383"/>
        <end position="392"/>
    </location>
</feature>
<dbReference type="InParanoid" id="A0A2R5GGC5"/>
<feature type="transmembrane region" description="Helical" evidence="6">
    <location>
        <begin position="229"/>
        <end position="248"/>
    </location>
</feature>
<feature type="transmembrane region" description="Helical" evidence="6">
    <location>
        <begin position="302"/>
        <end position="320"/>
    </location>
</feature>
<protein>
    <submittedName>
        <fullName evidence="8">GDP-mannose transporter</fullName>
    </submittedName>
</protein>
<name>A0A2R5GGC5_9STRA</name>
<evidence type="ECO:0000256" key="3">
    <source>
        <dbReference type="ARBA" id="ARBA00022989"/>
    </source>
</evidence>
<feature type="region of interest" description="Disordered" evidence="5">
    <location>
        <begin position="383"/>
        <end position="408"/>
    </location>
</feature>
<sequence>MNSMSAATTRDAEESHEHVVPLASSVQTGIMQSPSNFNARRRSSSLSDAGFGEAEEDRFLSEEEARASAKLSSRLPAPLSMFFSKAVLACLLYSACSIGMTLINKLILTSYGFPYHMALLLYQNAVSVLLLQGARCMGLVDFANLNRSQIIAWIPLDFLFVGMLLTSFLSLGLLSVPMATIFKNTTNILVTAGDYFFYGREVSRPIVGSLLIMLFGAIMAGRSDLEFDPWGYFWAGANCCITAAYVLYMPRAMSDSKLNAFGRVYYNNLLSLPLIVGMDLFSSNDLGKILTTEITMMTSIDFGFVLCMVTSGCIGFFLSLSSFHCVQLTSPTTYAMVGAMNKIPLAVMGVIIFQTRLSASSTTFIFVSLIAGAMYAYAKSREVKPKAEDSKPKLASPGPPSAAPRKVF</sequence>
<comment type="caution">
    <text evidence="8">The sequence shown here is derived from an EMBL/GenBank/DDBJ whole genome shotgun (WGS) entry which is preliminary data.</text>
</comment>
<dbReference type="AlphaFoldDB" id="A0A2R5GGC5"/>
<dbReference type="OrthoDB" id="417037at2759"/>
<dbReference type="PANTHER" id="PTHR11132">
    <property type="entry name" value="SOLUTE CARRIER FAMILY 35"/>
    <property type="match status" value="1"/>
</dbReference>
<keyword evidence="2 6" id="KW-0812">Transmembrane</keyword>
<proteinExistence type="predicted"/>
<evidence type="ECO:0000313" key="9">
    <source>
        <dbReference type="Proteomes" id="UP000241890"/>
    </source>
</evidence>
<dbReference type="InterPro" id="IPR004853">
    <property type="entry name" value="Sugar_P_trans_dom"/>
</dbReference>
<keyword evidence="4 6" id="KW-0472">Membrane</keyword>